<dbReference type="AlphaFoldDB" id="A0A4W6DSF8"/>
<evidence type="ECO:0000313" key="15">
    <source>
        <dbReference type="Ensembl" id="ENSLCAP00010027960.1"/>
    </source>
</evidence>
<dbReference type="PROSITE" id="PS00028">
    <property type="entry name" value="ZINC_FINGER_C2H2_1"/>
    <property type="match status" value="3"/>
</dbReference>
<dbReference type="GO" id="GO:0000981">
    <property type="term" value="F:DNA-binding transcription factor activity, RNA polymerase II-specific"/>
    <property type="evidence" value="ECO:0007669"/>
    <property type="project" value="TreeGrafter"/>
</dbReference>
<feature type="domain" description="C2H2-type" evidence="14">
    <location>
        <begin position="274"/>
        <end position="293"/>
    </location>
</feature>
<reference evidence="16" key="1">
    <citation type="submission" date="2015-09" db="EMBL/GenBank/DDBJ databases">
        <authorList>
            <person name="Sai Rama Sridatta P."/>
        </authorList>
    </citation>
    <scope>NUCLEOTIDE SEQUENCE [LARGE SCALE GENOMIC DNA]</scope>
</reference>
<evidence type="ECO:0000256" key="9">
    <source>
        <dbReference type="ARBA" id="ARBA00023125"/>
    </source>
</evidence>
<comment type="subcellular location">
    <subcellularLocation>
        <location evidence="2">Nucleus</location>
    </subcellularLocation>
</comment>
<organism evidence="15 16">
    <name type="scientific">Lates calcarifer</name>
    <name type="common">Barramundi</name>
    <name type="synonym">Holocentrus calcarifer</name>
    <dbReference type="NCBI Taxonomy" id="8187"/>
    <lineage>
        <taxon>Eukaryota</taxon>
        <taxon>Metazoa</taxon>
        <taxon>Chordata</taxon>
        <taxon>Craniata</taxon>
        <taxon>Vertebrata</taxon>
        <taxon>Euteleostomi</taxon>
        <taxon>Actinopterygii</taxon>
        <taxon>Neopterygii</taxon>
        <taxon>Teleostei</taxon>
        <taxon>Neoteleostei</taxon>
        <taxon>Acanthomorphata</taxon>
        <taxon>Carangaria</taxon>
        <taxon>Carangaria incertae sedis</taxon>
        <taxon>Centropomidae</taxon>
        <taxon>Lates</taxon>
    </lineage>
</organism>
<dbReference type="GO" id="GO:0005634">
    <property type="term" value="C:nucleus"/>
    <property type="evidence" value="ECO:0007669"/>
    <property type="project" value="UniProtKB-SubCell"/>
</dbReference>
<reference evidence="15" key="2">
    <citation type="submission" date="2025-08" db="UniProtKB">
        <authorList>
            <consortium name="Ensembl"/>
        </authorList>
    </citation>
    <scope>IDENTIFICATION</scope>
</reference>
<dbReference type="Ensembl" id="ENSLCAT00010028569.1">
    <property type="protein sequence ID" value="ENSLCAP00010027960.1"/>
    <property type="gene ID" value="ENSLCAG00010013152.1"/>
</dbReference>
<dbReference type="FunFam" id="3.30.160.60:FF:001480">
    <property type="entry name" value="Si:cabz01071911.3"/>
    <property type="match status" value="1"/>
</dbReference>
<dbReference type="PROSITE" id="PS50157">
    <property type="entry name" value="ZINC_FINGER_C2H2_2"/>
    <property type="match status" value="5"/>
</dbReference>
<comment type="function">
    <text evidence="1">May be involved in transcriptional regulation.</text>
</comment>
<feature type="compositionally biased region" description="Acidic residues" evidence="13">
    <location>
        <begin position="111"/>
        <end position="130"/>
    </location>
</feature>
<feature type="domain" description="C2H2-type" evidence="14">
    <location>
        <begin position="193"/>
        <end position="220"/>
    </location>
</feature>
<dbReference type="SUPFAM" id="SSF57667">
    <property type="entry name" value="beta-beta-alpha zinc fingers"/>
    <property type="match status" value="4"/>
</dbReference>
<evidence type="ECO:0000256" key="8">
    <source>
        <dbReference type="ARBA" id="ARBA00023015"/>
    </source>
</evidence>
<evidence type="ECO:0000256" key="12">
    <source>
        <dbReference type="PROSITE-ProRule" id="PRU00042"/>
    </source>
</evidence>
<dbReference type="FunFam" id="3.30.160.60:FF:002110">
    <property type="entry name" value="Zinc finger protein 1053"/>
    <property type="match status" value="1"/>
</dbReference>
<accession>A0A4W6DSF8</accession>
<keyword evidence="8" id="KW-0805">Transcription regulation</keyword>
<name>A0A4W6DSF8_LATCA</name>
<dbReference type="GO" id="GO:0000977">
    <property type="term" value="F:RNA polymerase II transcription regulatory region sequence-specific DNA binding"/>
    <property type="evidence" value="ECO:0007669"/>
    <property type="project" value="TreeGrafter"/>
</dbReference>
<sequence>MTIIIIKSYINLTLSCQGLHINSWFPSVCLCFSVCPADVQQLLVTKEEVPSEQQEWSSRLDQQDPEPPHIKEEQEELCLIQRPVGAGGEDCGGSESGRKLDPDWDPHPESDTEDSDFPEPESEDSDEDWEDPNRKSTDSSVCSKTFTVKGNQNSQTRTHTREKQLSCSLCGKCFTSKAGLRYHLKTHTGEKPYSCSVCGKKCRQKSALTNHMLTHTREKQCSCSVCGKQFKRKSVLRRHMKTHTGEKPFSCSVCGNKFADKGTLTDHMTREKPFSCSVCGKKFTQKVTLTHHMCVKIFFCPLGLFDAPSTQHFFNERMNLYPHEPLSPFGFMLNCYRKDCLLLF</sequence>
<protein>
    <recommendedName>
        <fullName evidence="14">C2H2-type domain-containing protein</fullName>
    </recommendedName>
</protein>
<feature type="domain" description="C2H2-type" evidence="14">
    <location>
        <begin position="249"/>
        <end position="268"/>
    </location>
</feature>
<evidence type="ECO:0000256" key="7">
    <source>
        <dbReference type="ARBA" id="ARBA00022833"/>
    </source>
</evidence>
<keyword evidence="10" id="KW-0804">Transcription</keyword>
<dbReference type="InParanoid" id="A0A4W6DSF8"/>
<feature type="compositionally biased region" description="Basic and acidic residues" evidence="13">
    <location>
        <begin position="96"/>
        <end position="110"/>
    </location>
</feature>
<evidence type="ECO:0000256" key="1">
    <source>
        <dbReference type="ARBA" id="ARBA00003767"/>
    </source>
</evidence>
<keyword evidence="6 12" id="KW-0863">Zinc-finger</keyword>
<keyword evidence="4" id="KW-0479">Metal-binding</keyword>
<evidence type="ECO:0000256" key="3">
    <source>
        <dbReference type="ARBA" id="ARBA00006991"/>
    </source>
</evidence>
<dbReference type="InterPro" id="IPR036236">
    <property type="entry name" value="Znf_C2H2_sf"/>
</dbReference>
<feature type="compositionally biased region" description="Polar residues" evidence="13">
    <location>
        <begin position="138"/>
        <end position="157"/>
    </location>
</feature>
<keyword evidence="7" id="KW-0862">Zinc</keyword>
<feature type="domain" description="C2H2-type" evidence="14">
    <location>
        <begin position="165"/>
        <end position="192"/>
    </location>
</feature>
<evidence type="ECO:0000256" key="4">
    <source>
        <dbReference type="ARBA" id="ARBA00022723"/>
    </source>
</evidence>
<evidence type="ECO:0000256" key="5">
    <source>
        <dbReference type="ARBA" id="ARBA00022737"/>
    </source>
</evidence>
<evidence type="ECO:0000256" key="6">
    <source>
        <dbReference type="ARBA" id="ARBA00022771"/>
    </source>
</evidence>
<reference evidence="15" key="3">
    <citation type="submission" date="2025-09" db="UniProtKB">
        <authorList>
            <consortium name="Ensembl"/>
        </authorList>
    </citation>
    <scope>IDENTIFICATION</scope>
</reference>
<feature type="region of interest" description="Disordered" evidence="13">
    <location>
        <begin position="50"/>
        <end position="72"/>
    </location>
</feature>
<evidence type="ECO:0000256" key="2">
    <source>
        <dbReference type="ARBA" id="ARBA00004123"/>
    </source>
</evidence>
<dbReference type="FunFam" id="3.30.160.60:FF:001527">
    <property type="entry name" value="Zinc finger protein"/>
    <property type="match status" value="1"/>
</dbReference>
<dbReference type="PANTHER" id="PTHR24381:SF390">
    <property type="entry name" value="ZINC FINGER PROTEIN 37 HOMOLOG"/>
    <property type="match status" value="1"/>
</dbReference>
<keyword evidence="9" id="KW-0238">DNA-binding</keyword>
<feature type="compositionally biased region" description="Polar residues" evidence="13">
    <location>
        <begin position="51"/>
        <end position="60"/>
    </location>
</feature>
<dbReference type="PANTHER" id="PTHR24381">
    <property type="entry name" value="ZINC FINGER PROTEIN"/>
    <property type="match status" value="1"/>
</dbReference>
<dbReference type="SMART" id="SM00355">
    <property type="entry name" value="ZnF_C2H2"/>
    <property type="match status" value="5"/>
</dbReference>
<keyword evidence="5" id="KW-0677">Repeat</keyword>
<evidence type="ECO:0000256" key="11">
    <source>
        <dbReference type="ARBA" id="ARBA00023242"/>
    </source>
</evidence>
<comment type="similarity">
    <text evidence="3">Belongs to the krueppel C2H2-type zinc-finger protein family.</text>
</comment>
<feature type="domain" description="C2H2-type" evidence="14">
    <location>
        <begin position="221"/>
        <end position="248"/>
    </location>
</feature>
<keyword evidence="11" id="KW-0539">Nucleus</keyword>
<feature type="region of interest" description="Disordered" evidence="13">
    <location>
        <begin position="87"/>
        <end position="158"/>
    </location>
</feature>
<dbReference type="FunFam" id="3.30.160.60:FF:001465">
    <property type="entry name" value="Zinc finger protein 560"/>
    <property type="match status" value="1"/>
</dbReference>
<evidence type="ECO:0000313" key="16">
    <source>
        <dbReference type="Proteomes" id="UP000314980"/>
    </source>
</evidence>
<dbReference type="GO" id="GO:0000122">
    <property type="term" value="P:negative regulation of transcription by RNA polymerase II"/>
    <property type="evidence" value="ECO:0007669"/>
    <property type="project" value="UniProtKB-ARBA"/>
</dbReference>
<dbReference type="Gene3D" id="3.30.160.60">
    <property type="entry name" value="Classic Zinc Finger"/>
    <property type="match status" value="5"/>
</dbReference>
<dbReference type="FunFam" id="3.30.160.60:FF:000363">
    <property type="entry name" value="Zinc finger protein 239"/>
    <property type="match status" value="1"/>
</dbReference>
<dbReference type="InterPro" id="IPR013087">
    <property type="entry name" value="Znf_C2H2_type"/>
</dbReference>
<dbReference type="GeneTree" id="ENSGT01150000286958"/>
<dbReference type="Proteomes" id="UP000314980">
    <property type="component" value="Unassembled WGS sequence"/>
</dbReference>
<evidence type="ECO:0000256" key="10">
    <source>
        <dbReference type="ARBA" id="ARBA00023163"/>
    </source>
</evidence>
<proteinExistence type="inferred from homology"/>
<evidence type="ECO:0000256" key="13">
    <source>
        <dbReference type="SAM" id="MobiDB-lite"/>
    </source>
</evidence>
<dbReference type="GO" id="GO:0008270">
    <property type="term" value="F:zinc ion binding"/>
    <property type="evidence" value="ECO:0007669"/>
    <property type="project" value="UniProtKB-KW"/>
</dbReference>
<dbReference type="Pfam" id="PF00096">
    <property type="entry name" value="zf-C2H2"/>
    <property type="match status" value="5"/>
</dbReference>
<keyword evidence="16" id="KW-1185">Reference proteome</keyword>
<evidence type="ECO:0000259" key="14">
    <source>
        <dbReference type="PROSITE" id="PS50157"/>
    </source>
</evidence>